<reference evidence="1" key="1">
    <citation type="journal article" date="2020" name="Fungal Divers.">
        <title>Resolving the Mortierellaceae phylogeny through synthesis of multi-gene phylogenetics and phylogenomics.</title>
        <authorList>
            <person name="Vandepol N."/>
            <person name="Liber J."/>
            <person name="Desiro A."/>
            <person name="Na H."/>
            <person name="Kennedy M."/>
            <person name="Barry K."/>
            <person name="Grigoriev I.V."/>
            <person name="Miller A.N."/>
            <person name="O'Donnell K."/>
            <person name="Stajich J.E."/>
            <person name="Bonito G."/>
        </authorList>
    </citation>
    <scope>NUCLEOTIDE SEQUENCE</scope>
    <source>
        <strain evidence="1">REB-010B</strain>
    </source>
</reference>
<keyword evidence="2" id="KW-1185">Reference proteome</keyword>
<protein>
    <submittedName>
        <fullName evidence="1">Uncharacterized protein</fullName>
    </submittedName>
</protein>
<name>A0A9P6RNW8_9FUNG</name>
<sequence>MHAFVLKERDYSNLLANSHSRKLFDDRVRTIEELTIFAHDALQPFKAHLIAQPEILKDQLTRLSFTGGCLSRSLYHSESIECLLQILERNVSQLVHVDAWIKILPLRFVDRLRALFPAMKSLKTLSFKGDGTISPRDLTIILRTYPPTLESLEIDYPNIYADRAVALWDLYSYGPTDWERYDDPTNSWRLLAWFWSGAPQSSIQRLVLPRCDGYPEKICPVLLLFLKHRGGKLAHFKLPNMEPAPRPKDLITALSRCPEIRHLEFESITREMLLLYPAAIQACRSLESLTVSGSVFDARGVMQALVDHHASTIKRIRWTGGGGFEGGLDLELFLKTCPNLERLETSHGSLVSYTGQGASGSMWIKNIPLPSTPDLMQWICWANLTYLDITFYVDRNIVNEQQFRDQIELTYKKLGQLTALEELHLGCECRCIGPQLQYCDHSQLARSHSSVGTASMFQQIEAQAKYDLRLPSSPTETGQHGVNNNIDKGKMYNIQRPNDGAILDLSLATGLAHLADLKKLRTLNISRIKGHRIWYPELEWMRDNWPQLTTFKGLRNTALWKWVHTNWIVAPSASQYVE</sequence>
<accession>A0A9P6RNW8</accession>
<proteinExistence type="predicted"/>
<dbReference type="EMBL" id="JAAAIP010000138">
    <property type="protein sequence ID" value="KAG0324755.1"/>
    <property type="molecule type" value="Genomic_DNA"/>
</dbReference>
<dbReference type="Gene3D" id="3.80.10.10">
    <property type="entry name" value="Ribonuclease Inhibitor"/>
    <property type="match status" value="1"/>
</dbReference>
<evidence type="ECO:0000313" key="1">
    <source>
        <dbReference type="EMBL" id="KAG0324755.1"/>
    </source>
</evidence>
<comment type="caution">
    <text evidence="1">The sequence shown here is derived from an EMBL/GenBank/DDBJ whole genome shotgun (WGS) entry which is preliminary data.</text>
</comment>
<dbReference type="AlphaFoldDB" id="A0A9P6RNW8"/>
<dbReference type="Proteomes" id="UP000738325">
    <property type="component" value="Unassembled WGS sequence"/>
</dbReference>
<dbReference type="SUPFAM" id="SSF52047">
    <property type="entry name" value="RNI-like"/>
    <property type="match status" value="1"/>
</dbReference>
<dbReference type="InterPro" id="IPR032675">
    <property type="entry name" value="LRR_dom_sf"/>
</dbReference>
<organism evidence="1 2">
    <name type="scientific">Dissophora globulifera</name>
    <dbReference type="NCBI Taxonomy" id="979702"/>
    <lineage>
        <taxon>Eukaryota</taxon>
        <taxon>Fungi</taxon>
        <taxon>Fungi incertae sedis</taxon>
        <taxon>Mucoromycota</taxon>
        <taxon>Mortierellomycotina</taxon>
        <taxon>Mortierellomycetes</taxon>
        <taxon>Mortierellales</taxon>
        <taxon>Mortierellaceae</taxon>
        <taxon>Dissophora</taxon>
    </lineage>
</organism>
<gene>
    <name evidence="1" type="ORF">BGZ99_001476</name>
</gene>
<evidence type="ECO:0000313" key="2">
    <source>
        <dbReference type="Proteomes" id="UP000738325"/>
    </source>
</evidence>
<dbReference type="OrthoDB" id="2431846at2759"/>